<dbReference type="PANTHER" id="PTHR37302">
    <property type="entry name" value="SLR1116 PROTEIN"/>
    <property type="match status" value="1"/>
</dbReference>
<sequence length="163" mass="19099">MSGAANIKQTAISMKTFLKEIFEYTYTFNSKLIDSLLQSKDAIPEKSLVLINHTINAHEIWNSRIEKKDCKTQVWEMRPVINLKKINEVNFQNSIRIIDSFNLEERISYFNSKGEEFINIIRDMLFHVVNHSTYHRGQIATDSKLHGLAPLVTDYIFYKRDNL</sequence>
<dbReference type="Gene3D" id="1.20.120.450">
    <property type="entry name" value="dinb family like domain"/>
    <property type="match status" value="1"/>
</dbReference>
<reference evidence="4 5" key="1">
    <citation type="submission" date="2014-12" db="EMBL/GenBank/DDBJ databases">
        <title>Genome sequence of Flavobacterium beibuense RSKm HC5.</title>
        <authorList>
            <person name="Kim J.F."/>
            <person name="Song J.Y."/>
            <person name="Kwak M.-J."/>
            <person name="Lee S.-W."/>
        </authorList>
    </citation>
    <scope>NUCLEOTIDE SEQUENCE [LARGE SCALE GENOMIC DNA]</scope>
    <source>
        <strain evidence="4 5">RSKm HC5</strain>
    </source>
</reference>
<name>A0A444WGU6_9FLAO</name>
<feature type="binding site" evidence="3">
    <location>
        <position position="135"/>
    </location>
    <ligand>
        <name>a divalent metal cation</name>
        <dbReference type="ChEBI" id="CHEBI:60240"/>
    </ligand>
</feature>
<dbReference type="PANTHER" id="PTHR37302:SF3">
    <property type="entry name" value="DAMAGE-INDUCIBLE PROTEIN DINB"/>
    <property type="match status" value="1"/>
</dbReference>
<evidence type="ECO:0000256" key="3">
    <source>
        <dbReference type="PIRSR" id="PIRSR607837-1"/>
    </source>
</evidence>
<comment type="caution">
    <text evidence="4">The sequence shown here is derived from an EMBL/GenBank/DDBJ whole genome shotgun (WGS) entry which is preliminary data.</text>
</comment>
<dbReference type="Proteomes" id="UP000289775">
    <property type="component" value="Unassembled WGS sequence"/>
</dbReference>
<dbReference type="GO" id="GO:0046872">
    <property type="term" value="F:metal ion binding"/>
    <property type="evidence" value="ECO:0007669"/>
    <property type="project" value="UniProtKB-KW"/>
</dbReference>
<evidence type="ECO:0000313" key="5">
    <source>
        <dbReference type="Proteomes" id="UP000289775"/>
    </source>
</evidence>
<comment type="similarity">
    <text evidence="1">Belongs to the DinB family.</text>
</comment>
<organism evidence="4 5">
    <name type="scientific">Flavobacterium beibuense</name>
    <dbReference type="NCBI Taxonomy" id="657326"/>
    <lineage>
        <taxon>Bacteria</taxon>
        <taxon>Pseudomonadati</taxon>
        <taxon>Bacteroidota</taxon>
        <taxon>Flavobacteriia</taxon>
        <taxon>Flavobacteriales</taxon>
        <taxon>Flavobacteriaceae</taxon>
        <taxon>Flavobacterium</taxon>
    </lineage>
</organism>
<proteinExistence type="inferred from homology"/>
<evidence type="ECO:0000256" key="1">
    <source>
        <dbReference type="ARBA" id="ARBA00008635"/>
    </source>
</evidence>
<dbReference type="SUPFAM" id="SSF109854">
    <property type="entry name" value="DinB/YfiT-like putative metalloenzymes"/>
    <property type="match status" value="1"/>
</dbReference>
<dbReference type="EMBL" id="JUIW01000002">
    <property type="protein sequence ID" value="RYJ45027.1"/>
    <property type="molecule type" value="Genomic_DNA"/>
</dbReference>
<feature type="binding site" evidence="3">
    <location>
        <position position="53"/>
    </location>
    <ligand>
        <name>a divalent metal cation</name>
        <dbReference type="ChEBI" id="CHEBI:60240"/>
    </ligand>
</feature>
<accession>A0A444WGU6</accession>
<keyword evidence="2 3" id="KW-0479">Metal-binding</keyword>
<dbReference type="InterPro" id="IPR007837">
    <property type="entry name" value="DinB"/>
</dbReference>
<feature type="binding site" evidence="3">
    <location>
        <position position="131"/>
    </location>
    <ligand>
        <name>a divalent metal cation</name>
        <dbReference type="ChEBI" id="CHEBI:60240"/>
    </ligand>
</feature>
<evidence type="ECO:0000313" key="4">
    <source>
        <dbReference type="EMBL" id="RYJ45027.1"/>
    </source>
</evidence>
<dbReference type="AlphaFoldDB" id="A0A444WGU6"/>
<gene>
    <name evidence="4" type="ORF">NU09_0661</name>
</gene>
<keyword evidence="5" id="KW-1185">Reference proteome</keyword>
<protein>
    <submittedName>
        <fullName evidence="4">DinB family protein</fullName>
    </submittedName>
</protein>
<dbReference type="InterPro" id="IPR034660">
    <property type="entry name" value="DinB/YfiT-like"/>
</dbReference>
<dbReference type="Pfam" id="PF05163">
    <property type="entry name" value="DinB"/>
    <property type="match status" value="1"/>
</dbReference>
<evidence type="ECO:0000256" key="2">
    <source>
        <dbReference type="ARBA" id="ARBA00022723"/>
    </source>
</evidence>